<evidence type="ECO:0000256" key="1">
    <source>
        <dbReference type="SAM" id="MobiDB-lite"/>
    </source>
</evidence>
<accession>A0AAW1JDA2</accession>
<dbReference type="Proteomes" id="UP001458880">
    <property type="component" value="Unassembled WGS sequence"/>
</dbReference>
<feature type="region of interest" description="Disordered" evidence="1">
    <location>
        <begin position="140"/>
        <end position="162"/>
    </location>
</feature>
<sequence>MQSKFQSLKQNATKELKKCIFKKSGSGGEETAEPSLWYYNSISYVFDNNLPRESTDSLDKDTFDEQIDAEEFEVQDETTDNELLFSGLVSPEGAIIEDLDQRSVSRGSSAVERAPVSKKKRQKKNEDIVLGKVSETLDTISRKLNTPSSSNENNNNRKTANESFCDYVLSKLNRIDEH</sequence>
<feature type="compositionally biased region" description="Low complexity" evidence="1">
    <location>
        <begin position="145"/>
        <end position="162"/>
    </location>
</feature>
<protein>
    <submittedName>
        <fullName evidence="2">Uncharacterized protein</fullName>
    </submittedName>
</protein>
<evidence type="ECO:0000313" key="3">
    <source>
        <dbReference type="Proteomes" id="UP001458880"/>
    </source>
</evidence>
<dbReference type="AlphaFoldDB" id="A0AAW1JDA2"/>
<keyword evidence="3" id="KW-1185">Reference proteome</keyword>
<reference evidence="2 3" key="1">
    <citation type="journal article" date="2024" name="BMC Genomics">
        <title>De novo assembly and annotation of Popillia japonica's genome with initial clues to its potential as an invasive pest.</title>
        <authorList>
            <person name="Cucini C."/>
            <person name="Boschi S."/>
            <person name="Funari R."/>
            <person name="Cardaioli E."/>
            <person name="Iannotti N."/>
            <person name="Marturano G."/>
            <person name="Paoli F."/>
            <person name="Bruttini M."/>
            <person name="Carapelli A."/>
            <person name="Frati F."/>
            <person name="Nardi F."/>
        </authorList>
    </citation>
    <scope>NUCLEOTIDE SEQUENCE [LARGE SCALE GENOMIC DNA]</scope>
    <source>
        <strain evidence="2">DMR45628</strain>
    </source>
</reference>
<feature type="region of interest" description="Disordered" evidence="1">
    <location>
        <begin position="99"/>
        <end position="127"/>
    </location>
</feature>
<dbReference type="EMBL" id="JASPKY010000424">
    <property type="protein sequence ID" value="KAK9701009.1"/>
    <property type="molecule type" value="Genomic_DNA"/>
</dbReference>
<proteinExistence type="predicted"/>
<comment type="caution">
    <text evidence="2">The sequence shown here is derived from an EMBL/GenBank/DDBJ whole genome shotgun (WGS) entry which is preliminary data.</text>
</comment>
<gene>
    <name evidence="2" type="ORF">QE152_g30849</name>
</gene>
<evidence type="ECO:0000313" key="2">
    <source>
        <dbReference type="EMBL" id="KAK9701009.1"/>
    </source>
</evidence>
<name>A0AAW1JDA2_POPJA</name>
<organism evidence="2 3">
    <name type="scientific">Popillia japonica</name>
    <name type="common">Japanese beetle</name>
    <dbReference type="NCBI Taxonomy" id="7064"/>
    <lineage>
        <taxon>Eukaryota</taxon>
        <taxon>Metazoa</taxon>
        <taxon>Ecdysozoa</taxon>
        <taxon>Arthropoda</taxon>
        <taxon>Hexapoda</taxon>
        <taxon>Insecta</taxon>
        <taxon>Pterygota</taxon>
        <taxon>Neoptera</taxon>
        <taxon>Endopterygota</taxon>
        <taxon>Coleoptera</taxon>
        <taxon>Polyphaga</taxon>
        <taxon>Scarabaeiformia</taxon>
        <taxon>Scarabaeidae</taxon>
        <taxon>Rutelinae</taxon>
        <taxon>Popillia</taxon>
    </lineage>
</organism>